<dbReference type="Gene3D" id="1.10.150.900">
    <property type="match status" value="1"/>
</dbReference>
<accession>A0ABT1IE53</accession>
<dbReference type="PANTHER" id="PTHR43808:SF8">
    <property type="entry name" value="PEPTIDASE M20 DIMERISATION DOMAIN-CONTAINING PROTEIN"/>
    <property type="match status" value="1"/>
</dbReference>
<dbReference type="Pfam" id="PF01546">
    <property type="entry name" value="Peptidase_M20"/>
    <property type="match status" value="1"/>
</dbReference>
<dbReference type="SUPFAM" id="SSF55031">
    <property type="entry name" value="Bacterial exopeptidase dimerisation domain"/>
    <property type="match status" value="1"/>
</dbReference>
<name>A0ABT1IE53_9PSEU</name>
<proteinExistence type="inferred from homology"/>
<evidence type="ECO:0000313" key="8">
    <source>
        <dbReference type="Proteomes" id="UP001205185"/>
    </source>
</evidence>
<dbReference type="SUPFAM" id="SSF53187">
    <property type="entry name" value="Zn-dependent exopeptidases"/>
    <property type="match status" value="1"/>
</dbReference>
<keyword evidence="4" id="KW-0378">Hydrolase</keyword>
<evidence type="ECO:0000256" key="1">
    <source>
        <dbReference type="ARBA" id="ARBA00001947"/>
    </source>
</evidence>
<evidence type="ECO:0000256" key="2">
    <source>
        <dbReference type="ARBA" id="ARBA00006247"/>
    </source>
</evidence>
<dbReference type="InterPro" id="IPR050072">
    <property type="entry name" value="Peptidase_M20A"/>
</dbReference>
<dbReference type="Pfam" id="PF07687">
    <property type="entry name" value="M20_dimer"/>
    <property type="match status" value="1"/>
</dbReference>
<dbReference type="InterPro" id="IPR002933">
    <property type="entry name" value="Peptidase_M20"/>
</dbReference>
<keyword evidence="5" id="KW-0862">Zinc</keyword>
<comment type="similarity">
    <text evidence="2">Belongs to the peptidase M20A family.</text>
</comment>
<evidence type="ECO:0000256" key="4">
    <source>
        <dbReference type="ARBA" id="ARBA00022801"/>
    </source>
</evidence>
<organism evidence="7 8">
    <name type="scientific">Actinokineospora diospyrosa</name>
    <dbReference type="NCBI Taxonomy" id="103728"/>
    <lineage>
        <taxon>Bacteria</taxon>
        <taxon>Bacillati</taxon>
        <taxon>Actinomycetota</taxon>
        <taxon>Actinomycetes</taxon>
        <taxon>Pseudonocardiales</taxon>
        <taxon>Pseudonocardiaceae</taxon>
        <taxon>Actinokineospora</taxon>
    </lineage>
</organism>
<dbReference type="Gene3D" id="3.40.630.10">
    <property type="entry name" value="Zn peptidases"/>
    <property type="match status" value="1"/>
</dbReference>
<evidence type="ECO:0000313" key="7">
    <source>
        <dbReference type="EMBL" id="MCP2270908.1"/>
    </source>
</evidence>
<comment type="caution">
    <text evidence="7">The sequence shown here is derived from an EMBL/GenBank/DDBJ whole genome shotgun (WGS) entry which is preliminary data.</text>
</comment>
<evidence type="ECO:0000256" key="5">
    <source>
        <dbReference type="ARBA" id="ARBA00022833"/>
    </source>
</evidence>
<gene>
    <name evidence="7" type="ORF">LV75_003420</name>
</gene>
<dbReference type="Proteomes" id="UP001205185">
    <property type="component" value="Unassembled WGS sequence"/>
</dbReference>
<protein>
    <submittedName>
        <fullName evidence="7">Acetylornithine deacetylase/Succinyl-diaminopimelate desuccinylase</fullName>
    </submittedName>
</protein>
<dbReference type="InterPro" id="IPR036264">
    <property type="entry name" value="Bact_exopeptidase_dim_dom"/>
</dbReference>
<comment type="cofactor">
    <cofactor evidence="1">
        <name>Zn(2+)</name>
        <dbReference type="ChEBI" id="CHEBI:29105"/>
    </cofactor>
</comment>
<dbReference type="RefSeq" id="WP_253887872.1">
    <property type="nucleotide sequence ID" value="NZ_BAAAVB010000013.1"/>
</dbReference>
<dbReference type="NCBIfam" id="NF005913">
    <property type="entry name" value="PRK07906.1"/>
    <property type="match status" value="1"/>
</dbReference>
<sequence length="433" mass="47231">MIEPVEQLCARLIRFDTTNRGHGQGRGERDLAELVADLLTDAGLKPVLLERAPRRSNVIARLSGQRPDLPALLVQMHLDVVPADPEEWAVDPFGGEIRDGFVWGRGAVDMKDMCASVLTVLARWAEQGRTPLRDIVFAFVADEEDTSDYGAHWLIKDHRELFEGCAVAIGESGGYTVPTRRPDGSLAHLYPVGTAERGTAHLLLTATGKAGHGSRRNDDNAVVKLVDALHRLAAHQWPVVLTPAVREFIERTAATLDVPVDWDDVDGTIARFGPAVKLVENTVRNSTRPTVLSAGYKVNVVPGVAQAQVDTRVLPGTEEWMLSDIDNLLGPGIRREFIANQPPVQSPIESPWFDAMADAIRAQDPEAVVIPYCMGGGTDAKAFSKLGIECYGFAPLLLPEGFDYRAMAHGVDERVPVEGLRFGVEVLDGFLSR</sequence>
<feature type="domain" description="Peptidase M20 dimerisation" evidence="6">
    <location>
        <begin position="195"/>
        <end position="318"/>
    </location>
</feature>
<dbReference type="InterPro" id="IPR011650">
    <property type="entry name" value="Peptidase_M20_dimer"/>
</dbReference>
<dbReference type="EMBL" id="JAMTCO010000008">
    <property type="protein sequence ID" value="MCP2270908.1"/>
    <property type="molecule type" value="Genomic_DNA"/>
</dbReference>
<reference evidence="7 8" key="1">
    <citation type="submission" date="2022-06" db="EMBL/GenBank/DDBJ databases">
        <title>Genomic Encyclopedia of Archaeal and Bacterial Type Strains, Phase II (KMG-II): from individual species to whole genera.</title>
        <authorList>
            <person name="Goeker M."/>
        </authorList>
    </citation>
    <scope>NUCLEOTIDE SEQUENCE [LARGE SCALE GENOMIC DNA]</scope>
    <source>
        <strain evidence="7 8">DSM 44255</strain>
    </source>
</reference>
<dbReference type="Gene3D" id="3.30.70.360">
    <property type="match status" value="1"/>
</dbReference>
<keyword evidence="3" id="KW-0479">Metal-binding</keyword>
<evidence type="ECO:0000256" key="3">
    <source>
        <dbReference type="ARBA" id="ARBA00022723"/>
    </source>
</evidence>
<dbReference type="PANTHER" id="PTHR43808">
    <property type="entry name" value="ACETYLORNITHINE DEACETYLASE"/>
    <property type="match status" value="1"/>
</dbReference>
<keyword evidence="8" id="KW-1185">Reference proteome</keyword>
<evidence type="ECO:0000259" key="6">
    <source>
        <dbReference type="Pfam" id="PF07687"/>
    </source>
</evidence>